<sequence>MAKFNVFRIIIVPLWLISSHKNNTMENNIYDFKLNTNWKLINLIGEIDRFDSQWIAIERKEGQSLGIANLR</sequence>
<protein>
    <submittedName>
        <fullName evidence="1">Uncharacterized protein</fullName>
    </submittedName>
</protein>
<gene>
    <name evidence="1" type="ORF">EZS27_026490</name>
</gene>
<dbReference type="EMBL" id="SNRY01002638">
    <property type="protein sequence ID" value="KAA6324146.1"/>
    <property type="molecule type" value="Genomic_DNA"/>
</dbReference>
<dbReference type="AlphaFoldDB" id="A0A5J4QQN9"/>
<comment type="caution">
    <text evidence="1">The sequence shown here is derived from an EMBL/GenBank/DDBJ whole genome shotgun (WGS) entry which is preliminary data.</text>
</comment>
<reference evidence="1" key="1">
    <citation type="submission" date="2019-03" db="EMBL/GenBank/DDBJ databases">
        <title>Single cell metagenomics reveals metabolic interactions within the superorganism composed of flagellate Streblomastix strix and complex community of Bacteroidetes bacteria on its surface.</title>
        <authorList>
            <person name="Treitli S.C."/>
            <person name="Kolisko M."/>
            <person name="Husnik F."/>
            <person name="Keeling P."/>
            <person name="Hampl V."/>
        </authorList>
    </citation>
    <scope>NUCLEOTIDE SEQUENCE</scope>
    <source>
        <strain evidence="1">STM</strain>
    </source>
</reference>
<evidence type="ECO:0000313" key="1">
    <source>
        <dbReference type="EMBL" id="KAA6324146.1"/>
    </source>
</evidence>
<accession>A0A5J4QQN9</accession>
<proteinExistence type="predicted"/>
<organism evidence="1">
    <name type="scientific">termite gut metagenome</name>
    <dbReference type="NCBI Taxonomy" id="433724"/>
    <lineage>
        <taxon>unclassified sequences</taxon>
        <taxon>metagenomes</taxon>
        <taxon>organismal metagenomes</taxon>
    </lineage>
</organism>
<name>A0A5J4QQN9_9ZZZZ</name>